<evidence type="ECO:0000313" key="4">
    <source>
        <dbReference type="Proteomes" id="UP000233256"/>
    </source>
</evidence>
<organism evidence="3 4">
    <name type="scientific">Candidatus Wallbacteria bacterium HGW-Wallbacteria-1</name>
    <dbReference type="NCBI Taxonomy" id="2013854"/>
    <lineage>
        <taxon>Bacteria</taxon>
        <taxon>Candidatus Walliibacteriota</taxon>
    </lineage>
</organism>
<evidence type="ECO:0000256" key="1">
    <source>
        <dbReference type="SAM" id="MobiDB-lite"/>
    </source>
</evidence>
<name>A0A2N1PI29_9BACT</name>
<feature type="transmembrane region" description="Helical" evidence="2">
    <location>
        <begin position="86"/>
        <end position="105"/>
    </location>
</feature>
<evidence type="ECO:0000313" key="3">
    <source>
        <dbReference type="EMBL" id="PKK87997.1"/>
    </source>
</evidence>
<gene>
    <name evidence="3" type="ORF">CVV64_20700</name>
</gene>
<feature type="region of interest" description="Disordered" evidence="1">
    <location>
        <begin position="1"/>
        <end position="21"/>
    </location>
</feature>
<feature type="compositionally biased region" description="Basic residues" evidence="1">
    <location>
        <begin position="9"/>
        <end position="21"/>
    </location>
</feature>
<dbReference type="Proteomes" id="UP000233256">
    <property type="component" value="Unassembled WGS sequence"/>
</dbReference>
<feature type="transmembrane region" description="Helical" evidence="2">
    <location>
        <begin position="134"/>
        <end position="154"/>
    </location>
</feature>
<dbReference type="EMBL" id="PGXC01000076">
    <property type="protein sequence ID" value="PKK87997.1"/>
    <property type="molecule type" value="Genomic_DNA"/>
</dbReference>
<feature type="transmembrane region" description="Helical" evidence="2">
    <location>
        <begin position="50"/>
        <end position="65"/>
    </location>
</feature>
<feature type="transmembrane region" description="Helical" evidence="2">
    <location>
        <begin position="166"/>
        <end position="186"/>
    </location>
</feature>
<evidence type="ECO:0000256" key="2">
    <source>
        <dbReference type="SAM" id="Phobius"/>
    </source>
</evidence>
<dbReference type="Pfam" id="PF04143">
    <property type="entry name" value="Sulf_transp"/>
    <property type="match status" value="1"/>
</dbReference>
<keyword evidence="2" id="KW-1133">Transmembrane helix</keyword>
<reference evidence="3 4" key="1">
    <citation type="journal article" date="2017" name="ISME J.">
        <title>Potential for microbial H2 and metal transformations associated with novel bacteria and archaea in deep terrestrial subsurface sediments.</title>
        <authorList>
            <person name="Hernsdorf A.W."/>
            <person name="Amano Y."/>
            <person name="Miyakawa K."/>
            <person name="Ise K."/>
            <person name="Suzuki Y."/>
            <person name="Anantharaman K."/>
            <person name="Probst A."/>
            <person name="Burstein D."/>
            <person name="Thomas B.C."/>
            <person name="Banfield J.F."/>
        </authorList>
    </citation>
    <scope>NUCLEOTIDE SEQUENCE [LARGE SCALE GENOMIC DNA]</scope>
    <source>
        <strain evidence="3">HGW-Wallbacteria-1</strain>
    </source>
</reference>
<dbReference type="InterPro" id="IPR007272">
    <property type="entry name" value="Sulf_transp_TsuA/YedE"/>
</dbReference>
<feature type="transmembrane region" description="Helical" evidence="2">
    <location>
        <begin position="27"/>
        <end position="44"/>
    </location>
</feature>
<feature type="transmembrane region" description="Helical" evidence="2">
    <location>
        <begin position="206"/>
        <end position="224"/>
    </location>
</feature>
<proteinExistence type="predicted"/>
<accession>A0A2N1PI29</accession>
<comment type="caution">
    <text evidence="3">The sequence shown here is derived from an EMBL/GenBank/DDBJ whole genome shotgun (WGS) entry which is preliminary data.</text>
</comment>
<keyword evidence="2" id="KW-0812">Transmembrane</keyword>
<protein>
    <submittedName>
        <fullName evidence="3">Transporter</fullName>
    </submittedName>
</protein>
<sequence>MSEQTIRTSSRKKTTPEQRRRKKTIQITLGIVLIAVILLVSALFQNTNPKAGFILIIGVLLGYTLQRSRFCFTASLRDPMLTGGTLLTKAVIIGLAVSSLLFMAINMSKFGLDLSAFDIKKVAGNVKPAGVNTAIGAFLFGIGAVIAGGCASGTLMRMGEGFAQQWLAFVFFVIGSMLGVFIMVPMDSVPILKGTAVFLPDVLGGWIPAVIVQFGLLALIYLLAQWWGNKKSSGIV</sequence>
<dbReference type="AlphaFoldDB" id="A0A2N1PI29"/>
<keyword evidence="2" id="KW-0472">Membrane</keyword>